<evidence type="ECO:0000256" key="3">
    <source>
        <dbReference type="ARBA" id="ARBA00022475"/>
    </source>
</evidence>
<keyword evidence="5 7" id="KW-1133">Transmembrane helix</keyword>
<reference evidence="8" key="1">
    <citation type="submission" date="2022-03" db="EMBL/GenBank/DDBJ databases">
        <title>Streptomyces 7R015 and 7R016 isolated from Barleria lupulina in Thailand.</title>
        <authorList>
            <person name="Kanchanasin P."/>
            <person name="Phongsopitanun W."/>
            <person name="Tanasupawat S."/>
        </authorList>
    </citation>
    <scope>NUCLEOTIDE SEQUENCE</scope>
    <source>
        <strain evidence="8">7R015</strain>
    </source>
</reference>
<proteinExistence type="predicted"/>
<gene>
    <name evidence="8" type="ORF">MQP27_05990</name>
</gene>
<dbReference type="Pfam" id="PF07690">
    <property type="entry name" value="MFS_1"/>
    <property type="match status" value="1"/>
</dbReference>
<dbReference type="EMBL" id="JALDAY010000002">
    <property type="protein sequence ID" value="MCI3270663.1"/>
    <property type="molecule type" value="Genomic_DNA"/>
</dbReference>
<feature type="transmembrane region" description="Helical" evidence="7">
    <location>
        <begin position="294"/>
        <end position="319"/>
    </location>
</feature>
<feature type="transmembrane region" description="Helical" evidence="7">
    <location>
        <begin position="62"/>
        <end position="85"/>
    </location>
</feature>
<dbReference type="SUPFAM" id="SSF103473">
    <property type="entry name" value="MFS general substrate transporter"/>
    <property type="match status" value="1"/>
</dbReference>
<feature type="transmembrane region" description="Helical" evidence="7">
    <location>
        <begin position="359"/>
        <end position="379"/>
    </location>
</feature>
<feature type="transmembrane region" description="Helical" evidence="7">
    <location>
        <begin position="331"/>
        <end position="353"/>
    </location>
</feature>
<evidence type="ECO:0000313" key="9">
    <source>
        <dbReference type="Proteomes" id="UP001165269"/>
    </source>
</evidence>
<protein>
    <submittedName>
        <fullName evidence="8">MFS transporter</fullName>
    </submittedName>
</protein>
<feature type="transmembrane region" description="Helical" evidence="7">
    <location>
        <begin position="217"/>
        <end position="235"/>
    </location>
</feature>
<keyword evidence="2" id="KW-0813">Transport</keyword>
<evidence type="ECO:0000256" key="5">
    <source>
        <dbReference type="ARBA" id="ARBA00022989"/>
    </source>
</evidence>
<evidence type="ECO:0000256" key="7">
    <source>
        <dbReference type="SAM" id="Phobius"/>
    </source>
</evidence>
<dbReference type="InterPro" id="IPR011701">
    <property type="entry name" value="MFS"/>
</dbReference>
<keyword evidence="9" id="KW-1185">Reference proteome</keyword>
<name>A0ABS9Y0C7_9ACTN</name>
<dbReference type="InterPro" id="IPR036259">
    <property type="entry name" value="MFS_trans_sf"/>
</dbReference>
<evidence type="ECO:0000313" key="8">
    <source>
        <dbReference type="EMBL" id="MCI3270663.1"/>
    </source>
</evidence>
<sequence>MTDQRSVRRRPQATDLHDVIPSFVPVIVRDVTLLESLVLFTRRRPHTSLVALLRDNGDFRRLFCASALSLIGDWFTFVALSTFIYRHTGSAGWTALLFAVNSLPGVVLLPLIGPLTDRFDRQSLRIVCDLGAIIPVAGLLVAFHTQSVPLALGCLAGLSVAAAAAGPIPEAALPNLATSGELPLAQTALGSLYSAGLLVGAGLGGVVSAAWGASATLVIDGVSFAVSALLIARIRQPLSKAVTTRRIRMRADTAELWTFVRSTPVVSAFLWLTVGLRLCYSMVGLLPVYALDRFHVGDAGVGALYLAQGFGAVLGPFLGRRLAAGSMRRRLRAAGAGLALFGVGYLGLAQVTALGPGTAAALVGHIGVGACAILAVNGLQLATPDHIRGRVMVLVFGLSSAFQGVSSLAVAPLATTIGMPDTTRLLAGLAVVYAFVWAVRATRTGNVRKIVEPDTAHKDTSDHAHCPRCTSDCPCA</sequence>
<keyword evidence="3" id="KW-1003">Cell membrane</keyword>
<evidence type="ECO:0000256" key="2">
    <source>
        <dbReference type="ARBA" id="ARBA00022448"/>
    </source>
</evidence>
<keyword evidence="6 7" id="KW-0472">Membrane</keyword>
<feature type="transmembrane region" description="Helical" evidence="7">
    <location>
        <begin position="91"/>
        <end position="112"/>
    </location>
</feature>
<comment type="caution">
    <text evidence="8">The sequence shown here is derived from an EMBL/GenBank/DDBJ whole genome shotgun (WGS) entry which is preliminary data.</text>
</comment>
<feature type="transmembrane region" description="Helical" evidence="7">
    <location>
        <begin position="124"/>
        <end position="144"/>
    </location>
</feature>
<feature type="transmembrane region" description="Helical" evidence="7">
    <location>
        <begin position="189"/>
        <end position="211"/>
    </location>
</feature>
<feature type="transmembrane region" description="Helical" evidence="7">
    <location>
        <begin position="150"/>
        <end position="168"/>
    </location>
</feature>
<dbReference type="Proteomes" id="UP001165269">
    <property type="component" value="Unassembled WGS sequence"/>
</dbReference>
<dbReference type="CDD" id="cd06173">
    <property type="entry name" value="MFS_MefA_like"/>
    <property type="match status" value="1"/>
</dbReference>
<keyword evidence="4 7" id="KW-0812">Transmembrane</keyword>
<feature type="transmembrane region" description="Helical" evidence="7">
    <location>
        <begin position="391"/>
        <end position="410"/>
    </location>
</feature>
<accession>A0ABS9Y0C7</accession>
<evidence type="ECO:0000256" key="1">
    <source>
        <dbReference type="ARBA" id="ARBA00004651"/>
    </source>
</evidence>
<comment type="subcellular location">
    <subcellularLocation>
        <location evidence="1">Cell membrane</location>
        <topology evidence="1">Multi-pass membrane protein</topology>
    </subcellularLocation>
</comment>
<evidence type="ECO:0000256" key="6">
    <source>
        <dbReference type="ARBA" id="ARBA00023136"/>
    </source>
</evidence>
<evidence type="ECO:0000256" key="4">
    <source>
        <dbReference type="ARBA" id="ARBA00022692"/>
    </source>
</evidence>
<dbReference type="PANTHER" id="PTHR43266">
    <property type="entry name" value="MACROLIDE-EFFLUX PROTEIN"/>
    <property type="match status" value="1"/>
</dbReference>
<feature type="transmembrane region" description="Helical" evidence="7">
    <location>
        <begin position="422"/>
        <end position="439"/>
    </location>
</feature>
<feature type="transmembrane region" description="Helical" evidence="7">
    <location>
        <begin position="256"/>
        <end position="274"/>
    </location>
</feature>
<dbReference type="Gene3D" id="1.20.1250.20">
    <property type="entry name" value="MFS general substrate transporter like domains"/>
    <property type="match status" value="1"/>
</dbReference>
<dbReference type="RefSeq" id="WP_242761955.1">
    <property type="nucleotide sequence ID" value="NZ_JALDAY010000002.1"/>
</dbReference>
<dbReference type="PANTHER" id="PTHR43266:SF2">
    <property type="entry name" value="MAJOR FACILITATOR SUPERFAMILY (MFS) PROFILE DOMAIN-CONTAINING PROTEIN"/>
    <property type="match status" value="1"/>
</dbReference>
<organism evidence="8 9">
    <name type="scientific">Streptomyces cylindrosporus</name>
    <dbReference type="NCBI Taxonomy" id="2927583"/>
    <lineage>
        <taxon>Bacteria</taxon>
        <taxon>Bacillati</taxon>
        <taxon>Actinomycetota</taxon>
        <taxon>Actinomycetes</taxon>
        <taxon>Kitasatosporales</taxon>
        <taxon>Streptomycetaceae</taxon>
        <taxon>Streptomyces</taxon>
    </lineage>
</organism>